<feature type="region of interest" description="Disordered" evidence="1">
    <location>
        <begin position="113"/>
        <end position="132"/>
    </location>
</feature>
<evidence type="ECO:0008006" key="4">
    <source>
        <dbReference type="Google" id="ProtNLM"/>
    </source>
</evidence>
<feature type="compositionally biased region" description="Basic and acidic residues" evidence="1">
    <location>
        <begin position="117"/>
        <end position="126"/>
    </location>
</feature>
<gene>
    <name evidence="2" type="ORF">GCM10007320_65040</name>
</gene>
<evidence type="ECO:0000313" key="2">
    <source>
        <dbReference type="EMBL" id="GHD04280.1"/>
    </source>
</evidence>
<feature type="region of interest" description="Disordered" evidence="1">
    <location>
        <begin position="41"/>
        <end position="66"/>
    </location>
</feature>
<keyword evidence="3" id="KW-1185">Reference proteome</keyword>
<dbReference type="EMBL" id="BMYK01000049">
    <property type="protein sequence ID" value="GHD04280.1"/>
    <property type="molecule type" value="Genomic_DNA"/>
</dbReference>
<feature type="compositionally biased region" description="Basic and acidic residues" evidence="1">
    <location>
        <begin position="1"/>
        <end position="16"/>
    </location>
</feature>
<evidence type="ECO:0000256" key="1">
    <source>
        <dbReference type="SAM" id="MobiDB-lite"/>
    </source>
</evidence>
<comment type="caution">
    <text evidence="2">The sequence shown here is derived from an EMBL/GenBank/DDBJ whole genome shotgun (WGS) entry which is preliminary data.</text>
</comment>
<sequence>MPAPRERDRVTFDARPSRPASPSLAHVTMWLRLTRIKNGAQEHRRTNRKGWIMGNQDSNFAPTETGPERIDIGADQALQTWAKRLNVSPDQIRDAVEKVGDLASDVELHLKGSRSTTNDDRVEAADVRGTTT</sequence>
<accession>A0ABQ3GFT5</accession>
<feature type="region of interest" description="Disordered" evidence="1">
    <location>
        <begin position="1"/>
        <end position="21"/>
    </location>
</feature>
<protein>
    <recommendedName>
        <fullName evidence="4">DUF3606 domain-containing protein</fullName>
    </recommendedName>
</protein>
<reference evidence="3" key="1">
    <citation type="journal article" date="2019" name="Int. J. Syst. Evol. Microbiol.">
        <title>The Global Catalogue of Microorganisms (GCM) 10K type strain sequencing project: providing services to taxonomists for standard genome sequencing and annotation.</title>
        <authorList>
            <consortium name="The Broad Institute Genomics Platform"/>
            <consortium name="The Broad Institute Genome Sequencing Center for Infectious Disease"/>
            <person name="Wu L."/>
            <person name="Ma J."/>
        </authorList>
    </citation>
    <scope>NUCLEOTIDE SEQUENCE [LARGE SCALE GENOMIC DNA]</scope>
    <source>
        <strain evidence="3">KCTC 23314</strain>
    </source>
</reference>
<proteinExistence type="predicted"/>
<dbReference type="Pfam" id="PF12244">
    <property type="entry name" value="DUF3606"/>
    <property type="match status" value="1"/>
</dbReference>
<dbReference type="InterPro" id="IPR022037">
    <property type="entry name" value="DUF3606"/>
</dbReference>
<evidence type="ECO:0000313" key="3">
    <source>
        <dbReference type="Proteomes" id="UP000626210"/>
    </source>
</evidence>
<dbReference type="Proteomes" id="UP000626210">
    <property type="component" value="Unassembled WGS sequence"/>
</dbReference>
<organism evidence="2 3">
    <name type="scientific">Pseudorhodoferax aquiterrae</name>
    <dbReference type="NCBI Taxonomy" id="747304"/>
    <lineage>
        <taxon>Bacteria</taxon>
        <taxon>Pseudomonadati</taxon>
        <taxon>Pseudomonadota</taxon>
        <taxon>Betaproteobacteria</taxon>
        <taxon>Burkholderiales</taxon>
        <taxon>Comamonadaceae</taxon>
    </lineage>
</organism>
<name>A0ABQ3GFT5_9BURK</name>